<evidence type="ECO:0008006" key="4">
    <source>
        <dbReference type="Google" id="ProtNLM"/>
    </source>
</evidence>
<evidence type="ECO:0000313" key="2">
    <source>
        <dbReference type="EMBL" id="GAA2155673.1"/>
    </source>
</evidence>
<protein>
    <recommendedName>
        <fullName evidence="4">DUF305 domain-containing protein</fullName>
    </recommendedName>
</protein>
<reference evidence="2 3" key="1">
    <citation type="journal article" date="2019" name="Int. J. Syst. Evol. Microbiol.">
        <title>The Global Catalogue of Microorganisms (GCM) 10K type strain sequencing project: providing services to taxonomists for standard genome sequencing and annotation.</title>
        <authorList>
            <consortium name="The Broad Institute Genomics Platform"/>
            <consortium name="The Broad Institute Genome Sequencing Center for Infectious Disease"/>
            <person name="Wu L."/>
            <person name="Ma J."/>
        </authorList>
    </citation>
    <scope>NUCLEOTIDE SEQUENCE [LARGE SCALE GENOMIC DNA]</scope>
    <source>
        <strain evidence="2 3">JCM 16022</strain>
    </source>
</reference>
<organism evidence="2 3">
    <name type="scientific">Nocardioides koreensis</name>
    <dbReference type="NCBI Taxonomy" id="433651"/>
    <lineage>
        <taxon>Bacteria</taxon>
        <taxon>Bacillati</taxon>
        <taxon>Actinomycetota</taxon>
        <taxon>Actinomycetes</taxon>
        <taxon>Propionibacteriales</taxon>
        <taxon>Nocardioidaceae</taxon>
        <taxon>Nocardioides</taxon>
    </lineage>
</organism>
<comment type="caution">
    <text evidence="2">The sequence shown here is derived from an EMBL/GenBank/DDBJ whole genome shotgun (WGS) entry which is preliminary data.</text>
</comment>
<dbReference type="EMBL" id="BAAAQR010000018">
    <property type="protein sequence ID" value="GAA2155673.1"/>
    <property type="molecule type" value="Genomic_DNA"/>
</dbReference>
<feature type="transmembrane region" description="Helical" evidence="1">
    <location>
        <begin position="12"/>
        <end position="33"/>
    </location>
</feature>
<accession>A0ABN3A7J7</accession>
<proteinExistence type="predicted"/>
<evidence type="ECO:0000313" key="3">
    <source>
        <dbReference type="Proteomes" id="UP001501771"/>
    </source>
</evidence>
<dbReference type="RefSeq" id="WP_344157624.1">
    <property type="nucleotide sequence ID" value="NZ_BAAAQR010000018.1"/>
</dbReference>
<name>A0ABN3A7J7_9ACTN</name>
<keyword evidence="3" id="KW-1185">Reference proteome</keyword>
<keyword evidence="1" id="KW-1133">Transmembrane helix</keyword>
<gene>
    <name evidence="2" type="ORF">GCM10009844_43070</name>
</gene>
<sequence>MHGRHTKVRPHHYAAGVVAVLVALSLALGLAWFNRFRDTGGTAEVSRSASSSTAVDAELATCRAVWRAQSGVLAAAGSSLAQWRVHVDAMNQLVAGEITLAQAQDFWNRTRKGAAERVARFEKADGTYADAAPGCPGGSTGSRADGGSRDLSSCVAGVRARDRAIGAGTVALDTWKHHIMAMEMLRSGQITPEQATRMWLRSWRRGVRQLDTFTEVRRRAAVAGSC</sequence>
<evidence type="ECO:0000256" key="1">
    <source>
        <dbReference type="SAM" id="Phobius"/>
    </source>
</evidence>
<dbReference type="Proteomes" id="UP001501771">
    <property type="component" value="Unassembled WGS sequence"/>
</dbReference>
<keyword evidence="1" id="KW-0472">Membrane</keyword>
<keyword evidence="1" id="KW-0812">Transmembrane</keyword>